<feature type="non-terminal residue" evidence="1">
    <location>
        <position position="1"/>
    </location>
</feature>
<gene>
    <name evidence="1" type="ORF">M9458_028646</name>
</gene>
<keyword evidence="2" id="KW-1185">Reference proteome</keyword>
<evidence type="ECO:0000313" key="1">
    <source>
        <dbReference type="EMBL" id="KAL0176316.1"/>
    </source>
</evidence>
<protein>
    <submittedName>
        <fullName evidence="1">Uncharacterized protein</fullName>
    </submittedName>
</protein>
<name>A0ABD0PSB3_CIRMR</name>
<dbReference type="EMBL" id="JAMKFB020000014">
    <property type="protein sequence ID" value="KAL0176316.1"/>
    <property type="molecule type" value="Genomic_DNA"/>
</dbReference>
<reference evidence="1 2" key="1">
    <citation type="submission" date="2024-05" db="EMBL/GenBank/DDBJ databases">
        <title>Genome sequencing and assembly of Indian major carp, Cirrhinus mrigala (Hamilton, 1822).</title>
        <authorList>
            <person name="Mohindra V."/>
            <person name="Chowdhury L.M."/>
            <person name="Lal K."/>
            <person name="Jena J.K."/>
        </authorList>
    </citation>
    <scope>NUCLEOTIDE SEQUENCE [LARGE SCALE GENOMIC DNA]</scope>
    <source>
        <strain evidence="1">CM1030</strain>
        <tissue evidence="1">Blood</tissue>
    </source>
</reference>
<dbReference type="AlphaFoldDB" id="A0ABD0PSB3"/>
<evidence type="ECO:0000313" key="2">
    <source>
        <dbReference type="Proteomes" id="UP001529510"/>
    </source>
</evidence>
<comment type="caution">
    <text evidence="1">The sequence shown here is derived from an EMBL/GenBank/DDBJ whole genome shotgun (WGS) entry which is preliminary data.</text>
</comment>
<proteinExistence type="predicted"/>
<dbReference type="Proteomes" id="UP001529510">
    <property type="component" value="Unassembled WGS sequence"/>
</dbReference>
<feature type="non-terminal residue" evidence="1">
    <location>
        <position position="163"/>
    </location>
</feature>
<organism evidence="1 2">
    <name type="scientific">Cirrhinus mrigala</name>
    <name type="common">Mrigala</name>
    <dbReference type="NCBI Taxonomy" id="683832"/>
    <lineage>
        <taxon>Eukaryota</taxon>
        <taxon>Metazoa</taxon>
        <taxon>Chordata</taxon>
        <taxon>Craniata</taxon>
        <taxon>Vertebrata</taxon>
        <taxon>Euteleostomi</taxon>
        <taxon>Actinopterygii</taxon>
        <taxon>Neopterygii</taxon>
        <taxon>Teleostei</taxon>
        <taxon>Ostariophysi</taxon>
        <taxon>Cypriniformes</taxon>
        <taxon>Cyprinidae</taxon>
        <taxon>Labeoninae</taxon>
        <taxon>Labeonini</taxon>
        <taxon>Cirrhinus</taxon>
    </lineage>
</organism>
<accession>A0ABD0PSB3</accession>
<sequence>SAGLFTVGTTARPCAQFHHSLSEKHMRKRGSRRRVIRRDSSLRVELAELSSELDLDIIGRLEDILQSLRHCPAPPQRNTAQAAESHLLELHSSLVLQSPYAVLKVRFPIPDLRPPGLRRPLNQRAISNLELKSQQGPDVQQDGPCSPGAKLTKLLEACFTDLH</sequence>